<protein>
    <submittedName>
        <fullName evidence="2">Uncharacterized protein</fullName>
    </submittedName>
</protein>
<evidence type="ECO:0000256" key="1">
    <source>
        <dbReference type="SAM" id="MobiDB-lite"/>
    </source>
</evidence>
<feature type="region of interest" description="Disordered" evidence="1">
    <location>
        <begin position="78"/>
        <end position="109"/>
    </location>
</feature>
<organism evidence="2 3">
    <name type="scientific">Dendrobium thyrsiflorum</name>
    <name type="common">Pinecone-like raceme dendrobium</name>
    <name type="synonym">Orchid</name>
    <dbReference type="NCBI Taxonomy" id="117978"/>
    <lineage>
        <taxon>Eukaryota</taxon>
        <taxon>Viridiplantae</taxon>
        <taxon>Streptophyta</taxon>
        <taxon>Embryophyta</taxon>
        <taxon>Tracheophyta</taxon>
        <taxon>Spermatophyta</taxon>
        <taxon>Magnoliopsida</taxon>
        <taxon>Liliopsida</taxon>
        <taxon>Asparagales</taxon>
        <taxon>Orchidaceae</taxon>
        <taxon>Epidendroideae</taxon>
        <taxon>Malaxideae</taxon>
        <taxon>Dendrobiinae</taxon>
        <taxon>Dendrobium</taxon>
    </lineage>
</organism>
<reference evidence="2 3" key="1">
    <citation type="journal article" date="2024" name="Plant Biotechnol. J.">
        <title>Dendrobium thyrsiflorum genome and its molecular insights into genes involved in important horticultural traits.</title>
        <authorList>
            <person name="Chen B."/>
            <person name="Wang J.Y."/>
            <person name="Zheng P.J."/>
            <person name="Li K.L."/>
            <person name="Liang Y.M."/>
            <person name="Chen X.F."/>
            <person name="Zhang C."/>
            <person name="Zhao X."/>
            <person name="He X."/>
            <person name="Zhang G.Q."/>
            <person name="Liu Z.J."/>
            <person name="Xu Q."/>
        </authorList>
    </citation>
    <scope>NUCLEOTIDE SEQUENCE [LARGE SCALE GENOMIC DNA]</scope>
    <source>
        <strain evidence="2">GZMU011</strain>
    </source>
</reference>
<name>A0ABD0U6C9_DENTH</name>
<dbReference type="EMBL" id="JANQDX010000017">
    <property type="protein sequence ID" value="KAL0908033.1"/>
    <property type="molecule type" value="Genomic_DNA"/>
</dbReference>
<dbReference type="AlphaFoldDB" id="A0ABD0U6C9"/>
<sequence length="253" mass="28384">MIIVELPASFLGLRRLRQKLPTTRSYRGRRFRRAVIFVPRVPSRDICSVYVGSGTFAVHLSVSPSLVRTAGELKHPPSLFPLATPSKAERSPPPLLVRRRPAQAESSRHRPSSIASTLIPVFLFAVLRGTLLHRHICLVDIGSFLSTLYSLFRSGQTFLGKLLTHRFDLVRCVLDRSLFAVFEFGQADIELFSFTVFEFGQVNAEFPLSFLFALLFRFGQASIESSHSPFRFGQVNVGLFLFCPAVSIWSSGH</sequence>
<accession>A0ABD0U6C9</accession>
<comment type="caution">
    <text evidence="2">The sequence shown here is derived from an EMBL/GenBank/DDBJ whole genome shotgun (WGS) entry which is preliminary data.</text>
</comment>
<evidence type="ECO:0000313" key="2">
    <source>
        <dbReference type="EMBL" id="KAL0908033.1"/>
    </source>
</evidence>
<gene>
    <name evidence="2" type="ORF">M5K25_022498</name>
</gene>
<keyword evidence="3" id="KW-1185">Reference proteome</keyword>
<proteinExistence type="predicted"/>
<dbReference type="Proteomes" id="UP001552299">
    <property type="component" value="Unassembled WGS sequence"/>
</dbReference>
<evidence type="ECO:0000313" key="3">
    <source>
        <dbReference type="Proteomes" id="UP001552299"/>
    </source>
</evidence>